<evidence type="ECO:0000313" key="1">
    <source>
        <dbReference type="EMBL" id="KAJ9118709.1"/>
    </source>
</evidence>
<sequence>MQSNISSAAVARPQTHRAMSSSAALSPYADSLRRQAFDAQGSNLIGQPFSIAEGSYPQAIGSARLDGQVVSPPPSGSSHERHNLQHTLSGGMPTRLPAPTEQSPALERFRGHFEHDNASSAPVANNTSPFARSGLGFGGQLANSGGRPSFGITSSVSATASTFSNSGSFDRDGHRLQDGAPMGFHNGSLNVPMPGASARSRSFTEGQRENPKPQVSVMPSLTSSVALDHYPSGSRQPRGNFQQNRDSSRLPDTFSETSSAPASPEIESSTLSNGHGRDGSQSRLPAVPHSPPHAPATASRSRSQSLAPSGLRPTLGSGLIPMPMSTISQHTEIHHPQATIGNTNGPTSPWGAPTSPYGRGDAFGASGARVTQDDDVTPTNGPDGWQQHRQAERERERRTHADLANSLQAVLGDLQDQNVEDHQIQAIGNGSGGVYPNGNVHGNINGHGNANPNGYDNGNGNGNGNGLNARSGASSRRHSVSVVAGPSARTRGFGLAGFGFSDANNTNVVHRHGPVHQAERESIYPQPFGGPNGRFRAGEGDQPPIATLGSMNLGGYTDDDLLAHGVNNQLSLRMEGDPIPVNVSSSSAVPIGHGTSTMTPFSNSYHPNGLAPGSTYGMSPSGRQNLGRTPSQSGASPQYHNAESYMHAAASGPGPVGSPQVTSDRFRNGNNLGSPRSEWPTGMHEANVMSSIVRDPSSFRSLAPGPAAFDPMAHAGNRAIRAPHGSFVAAPGHPGHMPQGAAAYTNGHSNNAAPQQPILRNNGPPFAQQRAPGQPMNVHGSFQPMQARGPPGMGAPRPTMPPHGMSAHPVSPSDPRFVTSYAAPPPPVLYRQSSAQGNGYRNGFAGPANGAFRPSLFVGPMATASALAVNSDDHGKGVSLDVIPPDTKLYIVEFKAGRTDLFYAANPRDTYAEGDVVLVEADRGTDLGTIVNGTVSLANVQDFVEARKEATAQAPSQQQQAQAMAQLGRLQTQLGGIEVGHADPADLEAVRGLNKEILPKGIFSKATLADLRKMEEKLREEDQALNLCRSKVIQRGLPMQVHAAEFQWDHRKLTFYFTAARRIDFRDLVKELFRIHKTRIWMACLGGSYLLTDEADGIHEAPNYHTRA</sequence>
<proteinExistence type="predicted"/>
<evidence type="ECO:0000313" key="2">
    <source>
        <dbReference type="Proteomes" id="UP001243375"/>
    </source>
</evidence>
<dbReference type="Proteomes" id="UP001243375">
    <property type="component" value="Unassembled WGS sequence"/>
</dbReference>
<reference evidence="1" key="1">
    <citation type="submission" date="2023-04" db="EMBL/GenBank/DDBJ databases">
        <title>Draft Genome sequencing of Naganishia species isolated from polar environments using Oxford Nanopore Technology.</title>
        <authorList>
            <person name="Leo P."/>
            <person name="Venkateswaran K."/>
        </authorList>
    </citation>
    <scope>NUCLEOTIDE SEQUENCE</scope>
    <source>
        <strain evidence="1">MNA-CCFEE 5425</strain>
    </source>
</reference>
<dbReference type="EMBL" id="JASBWU010000010">
    <property type="protein sequence ID" value="KAJ9118709.1"/>
    <property type="molecule type" value="Genomic_DNA"/>
</dbReference>
<name>A0ACC2X5T5_9TREE</name>
<keyword evidence="2" id="KW-1185">Reference proteome</keyword>
<accession>A0ACC2X5T5</accession>
<gene>
    <name evidence="1" type="ORF">QFC22_003929</name>
</gene>
<organism evidence="1 2">
    <name type="scientific">Naganishia vaughanmartiniae</name>
    <dbReference type="NCBI Taxonomy" id="1424756"/>
    <lineage>
        <taxon>Eukaryota</taxon>
        <taxon>Fungi</taxon>
        <taxon>Dikarya</taxon>
        <taxon>Basidiomycota</taxon>
        <taxon>Agaricomycotina</taxon>
        <taxon>Tremellomycetes</taxon>
        <taxon>Filobasidiales</taxon>
        <taxon>Filobasidiaceae</taxon>
        <taxon>Naganishia</taxon>
    </lineage>
</organism>
<protein>
    <submittedName>
        <fullName evidence="1">Uncharacterized protein</fullName>
    </submittedName>
</protein>
<comment type="caution">
    <text evidence="1">The sequence shown here is derived from an EMBL/GenBank/DDBJ whole genome shotgun (WGS) entry which is preliminary data.</text>
</comment>